<feature type="compositionally biased region" description="Basic and acidic residues" evidence="1">
    <location>
        <begin position="19"/>
        <end position="36"/>
    </location>
</feature>
<dbReference type="OrthoDB" id="3919839at2759"/>
<protein>
    <submittedName>
        <fullName evidence="2">Uncharacterized protein</fullName>
    </submittedName>
</protein>
<dbReference type="EMBL" id="KL647691">
    <property type="protein sequence ID" value="KEY73951.1"/>
    <property type="molecule type" value="Genomic_DNA"/>
</dbReference>
<organism evidence="2 3">
    <name type="scientific">Stachybotrys chartarum (strain CBS 109288 / IBT 7711)</name>
    <name type="common">Toxic black mold</name>
    <name type="synonym">Stilbospora chartarum</name>
    <dbReference type="NCBI Taxonomy" id="1280523"/>
    <lineage>
        <taxon>Eukaryota</taxon>
        <taxon>Fungi</taxon>
        <taxon>Dikarya</taxon>
        <taxon>Ascomycota</taxon>
        <taxon>Pezizomycotina</taxon>
        <taxon>Sordariomycetes</taxon>
        <taxon>Hypocreomycetidae</taxon>
        <taxon>Hypocreales</taxon>
        <taxon>Stachybotryaceae</taxon>
        <taxon>Stachybotrys</taxon>
    </lineage>
</organism>
<feature type="region of interest" description="Disordered" evidence="1">
    <location>
        <begin position="1"/>
        <end position="42"/>
    </location>
</feature>
<reference evidence="2 3" key="1">
    <citation type="journal article" date="2014" name="BMC Genomics">
        <title>Comparative genome sequencing reveals chemotype-specific gene clusters in the toxigenic black mold Stachybotrys.</title>
        <authorList>
            <person name="Semeiks J."/>
            <person name="Borek D."/>
            <person name="Otwinowski Z."/>
            <person name="Grishin N.V."/>
        </authorList>
    </citation>
    <scope>NUCLEOTIDE SEQUENCE [LARGE SCALE GENOMIC DNA]</scope>
    <source>
        <strain evidence="3">CBS 109288 / IBT 7711</strain>
    </source>
</reference>
<dbReference type="AlphaFoldDB" id="A0A084B8S2"/>
<dbReference type="Proteomes" id="UP000028045">
    <property type="component" value="Unassembled WGS sequence"/>
</dbReference>
<sequence>MASDPANSNDDGSKNISQDQKDDPNPTKREFTTSDSKEDEYEITVQPNKLVYFDASGVEHEIYLPRGTSERAGQLWLKEDWDQLAKYPKWENQQYAEEDYIRKKRDT</sequence>
<gene>
    <name evidence="2" type="ORF">S7711_11401</name>
</gene>
<accession>A0A084B8S2</accession>
<name>A0A084B8S2_STACB</name>
<proteinExistence type="predicted"/>
<evidence type="ECO:0000256" key="1">
    <source>
        <dbReference type="SAM" id="MobiDB-lite"/>
    </source>
</evidence>
<evidence type="ECO:0000313" key="2">
    <source>
        <dbReference type="EMBL" id="KEY73951.1"/>
    </source>
</evidence>
<dbReference type="HOGENOM" id="CLU_2211690_0_0_1"/>
<evidence type="ECO:0000313" key="3">
    <source>
        <dbReference type="Proteomes" id="UP000028045"/>
    </source>
</evidence>
<feature type="compositionally biased region" description="Polar residues" evidence="1">
    <location>
        <begin position="1"/>
        <end position="18"/>
    </location>
</feature>
<keyword evidence="3" id="KW-1185">Reference proteome</keyword>